<dbReference type="InterPro" id="IPR000086">
    <property type="entry name" value="NUDIX_hydrolase_dom"/>
</dbReference>
<comment type="cofactor">
    <cofactor evidence="1">
        <name>Mg(2+)</name>
        <dbReference type="ChEBI" id="CHEBI:18420"/>
    </cofactor>
</comment>
<reference evidence="11 12" key="1">
    <citation type="submission" date="2018-09" db="EMBL/GenBank/DDBJ databases">
        <title>Murine metabolic-syndrome-specific gut microbial biobank.</title>
        <authorList>
            <person name="Liu C."/>
        </authorList>
    </citation>
    <scope>NUCLEOTIDE SEQUENCE [LARGE SCALE GENOMIC DNA]</scope>
    <source>
        <strain evidence="11 12">0.1xD8-82</strain>
    </source>
</reference>
<dbReference type="GO" id="GO:0006742">
    <property type="term" value="P:NADP+ catabolic process"/>
    <property type="evidence" value="ECO:0007669"/>
    <property type="project" value="TreeGrafter"/>
</dbReference>
<evidence type="ECO:0000313" key="11">
    <source>
        <dbReference type="EMBL" id="RKI91941.1"/>
    </source>
</evidence>
<dbReference type="CDD" id="cd03429">
    <property type="entry name" value="NUDIX_NADH_pyrophosphatase_Nudt13"/>
    <property type="match status" value="1"/>
</dbReference>
<evidence type="ECO:0000256" key="4">
    <source>
        <dbReference type="ARBA" id="ARBA00012381"/>
    </source>
</evidence>
<dbReference type="Gene3D" id="3.90.79.20">
    <property type="match status" value="1"/>
</dbReference>
<proteinExistence type="inferred from homology"/>
<dbReference type="InterPro" id="IPR020084">
    <property type="entry name" value="NUDIX_hydrolase_CS"/>
</dbReference>
<dbReference type="PANTHER" id="PTHR42904">
    <property type="entry name" value="NUDIX HYDROLASE, NUDC SUBFAMILY"/>
    <property type="match status" value="1"/>
</dbReference>
<comment type="catalytic activity">
    <reaction evidence="9">
        <text>a 5'-end NAD(+)-phospho-ribonucleoside in mRNA + H2O = a 5'-end phospho-adenosine-phospho-ribonucleoside in mRNA + beta-nicotinamide D-ribonucleotide + 2 H(+)</text>
        <dbReference type="Rhea" id="RHEA:60876"/>
        <dbReference type="Rhea" id="RHEA-COMP:15698"/>
        <dbReference type="Rhea" id="RHEA-COMP:15719"/>
        <dbReference type="ChEBI" id="CHEBI:14649"/>
        <dbReference type="ChEBI" id="CHEBI:15377"/>
        <dbReference type="ChEBI" id="CHEBI:15378"/>
        <dbReference type="ChEBI" id="CHEBI:144029"/>
        <dbReference type="ChEBI" id="CHEBI:144051"/>
    </reaction>
    <physiologicalReaction direction="left-to-right" evidence="9">
        <dbReference type="Rhea" id="RHEA:60877"/>
    </physiologicalReaction>
</comment>
<evidence type="ECO:0000259" key="10">
    <source>
        <dbReference type="PROSITE" id="PS51462"/>
    </source>
</evidence>
<feature type="domain" description="Nudix hydrolase" evidence="10">
    <location>
        <begin position="155"/>
        <end position="278"/>
    </location>
</feature>
<dbReference type="GO" id="GO:0005829">
    <property type="term" value="C:cytosol"/>
    <property type="evidence" value="ECO:0007669"/>
    <property type="project" value="TreeGrafter"/>
</dbReference>
<keyword evidence="12" id="KW-1185">Reference proteome</keyword>
<evidence type="ECO:0000313" key="12">
    <source>
        <dbReference type="Proteomes" id="UP000280696"/>
    </source>
</evidence>
<comment type="caution">
    <text evidence="11">The sequence shown here is derived from an EMBL/GenBank/DDBJ whole genome shotgun (WGS) entry which is preliminary data.</text>
</comment>
<dbReference type="InterPro" id="IPR015376">
    <property type="entry name" value="Znr_NADH_PPase"/>
</dbReference>
<evidence type="ECO:0000256" key="3">
    <source>
        <dbReference type="ARBA" id="ARBA00009595"/>
    </source>
</evidence>
<dbReference type="AlphaFoldDB" id="A0A3A9AWL4"/>
<keyword evidence="7" id="KW-0460">Magnesium</keyword>
<dbReference type="SUPFAM" id="SSF55811">
    <property type="entry name" value="Nudix"/>
    <property type="match status" value="1"/>
</dbReference>
<accession>A0A3A9AWL4</accession>
<comment type="similarity">
    <text evidence="3">Belongs to the Nudix hydrolase family. NudC subfamily.</text>
</comment>
<dbReference type="GO" id="GO:0110153">
    <property type="term" value="F:RNA NAD-cap (NMN-forming) hydrolase activity"/>
    <property type="evidence" value="ECO:0007669"/>
    <property type="project" value="RHEA"/>
</dbReference>
<evidence type="ECO:0000256" key="9">
    <source>
        <dbReference type="ARBA" id="ARBA00023679"/>
    </source>
</evidence>
<dbReference type="PROSITE" id="PS51462">
    <property type="entry name" value="NUDIX"/>
    <property type="match status" value="1"/>
</dbReference>
<gene>
    <name evidence="11" type="ORF">D7V94_07595</name>
</gene>
<evidence type="ECO:0000256" key="5">
    <source>
        <dbReference type="ARBA" id="ARBA00022723"/>
    </source>
</evidence>
<evidence type="ECO:0000256" key="6">
    <source>
        <dbReference type="ARBA" id="ARBA00022801"/>
    </source>
</evidence>
<name>A0A3A9AWL4_9FIRM</name>
<dbReference type="Gene3D" id="3.90.79.10">
    <property type="entry name" value="Nucleoside Triphosphate Pyrophosphohydrolase"/>
    <property type="match status" value="1"/>
</dbReference>
<dbReference type="InterPro" id="IPR050241">
    <property type="entry name" value="NAD-cap_RNA_hydrolase_NudC"/>
</dbReference>
<dbReference type="Pfam" id="PF00293">
    <property type="entry name" value="NUDIX"/>
    <property type="match status" value="1"/>
</dbReference>
<dbReference type="InterPro" id="IPR015797">
    <property type="entry name" value="NUDIX_hydrolase-like_dom_sf"/>
</dbReference>
<dbReference type="NCBIfam" id="NF001299">
    <property type="entry name" value="PRK00241.1"/>
    <property type="match status" value="1"/>
</dbReference>
<dbReference type="OrthoDB" id="9787476at2"/>
<evidence type="ECO:0000256" key="2">
    <source>
        <dbReference type="ARBA" id="ARBA00001947"/>
    </source>
</evidence>
<dbReference type="PROSITE" id="PS00893">
    <property type="entry name" value="NUDIX_BOX"/>
    <property type="match status" value="1"/>
</dbReference>
<evidence type="ECO:0000256" key="7">
    <source>
        <dbReference type="ARBA" id="ARBA00022842"/>
    </source>
</evidence>
<sequence>MIQDIYPKIYHNEYHDVNPTENDFILVFHKNTVLLRFQNGKLRYPTLKEMTDLPCSYYYLFSIDNYKYFLAHPDADSQPGSQTVPYSLAHYRYEDVRIFRTANSRHSAFAGITAHHLFGWYQANQFCGRCGHKMVPDHKERMLFCPNCQNMVYPRISPAVIVGVINGNRLLMSKYAGRSYTNYALIAGFTEIGESVEQTVEREVMEEVGLKVKNIRYYKSQPWAFSGSLLMGFFCDLDGSDQIILDTNELAEAGWYSPDDIHLEDDHVSLTREMIMLFKKGGVDKTLPRFARQLIY</sequence>
<dbReference type="Pfam" id="PF09297">
    <property type="entry name" value="Zn_ribbon_NUD"/>
    <property type="match status" value="1"/>
</dbReference>
<dbReference type="EC" id="3.6.1.22" evidence="4"/>
<dbReference type="InterPro" id="IPR049734">
    <property type="entry name" value="NudC-like_C"/>
</dbReference>
<keyword evidence="8" id="KW-0520">NAD</keyword>
<dbReference type="GO" id="GO:0019677">
    <property type="term" value="P:NAD+ catabolic process"/>
    <property type="evidence" value="ECO:0007669"/>
    <property type="project" value="TreeGrafter"/>
</dbReference>
<evidence type="ECO:0000256" key="8">
    <source>
        <dbReference type="ARBA" id="ARBA00023027"/>
    </source>
</evidence>
<keyword evidence="6 11" id="KW-0378">Hydrolase</keyword>
<dbReference type="Proteomes" id="UP000280696">
    <property type="component" value="Unassembled WGS sequence"/>
</dbReference>
<evidence type="ECO:0000256" key="1">
    <source>
        <dbReference type="ARBA" id="ARBA00001946"/>
    </source>
</evidence>
<dbReference type="RefSeq" id="WP_120468433.1">
    <property type="nucleotide sequence ID" value="NZ_CATAJS010000018.1"/>
</dbReference>
<comment type="cofactor">
    <cofactor evidence="2">
        <name>Zn(2+)</name>
        <dbReference type="ChEBI" id="CHEBI:29105"/>
    </cofactor>
</comment>
<dbReference type="EMBL" id="RAYQ01000006">
    <property type="protein sequence ID" value="RKI91941.1"/>
    <property type="molecule type" value="Genomic_DNA"/>
</dbReference>
<dbReference type="GO" id="GO:0046872">
    <property type="term" value="F:metal ion binding"/>
    <property type="evidence" value="ECO:0007669"/>
    <property type="project" value="UniProtKB-KW"/>
</dbReference>
<keyword evidence="5" id="KW-0479">Metal-binding</keyword>
<dbReference type="GO" id="GO:0035529">
    <property type="term" value="F:NADH pyrophosphatase activity"/>
    <property type="evidence" value="ECO:0007669"/>
    <property type="project" value="TreeGrafter"/>
</dbReference>
<dbReference type="PANTHER" id="PTHR42904:SF6">
    <property type="entry name" value="NAD-CAPPED RNA HYDROLASE NUDT12"/>
    <property type="match status" value="1"/>
</dbReference>
<protein>
    <recommendedName>
        <fullName evidence="4">NAD(+) diphosphatase</fullName>
        <ecNumber evidence="4">3.6.1.22</ecNumber>
    </recommendedName>
</protein>
<organism evidence="11 12">
    <name type="scientific">Parablautia intestinalis</name>
    <dbReference type="NCBI Taxonomy" id="2320100"/>
    <lineage>
        <taxon>Bacteria</taxon>
        <taxon>Bacillati</taxon>
        <taxon>Bacillota</taxon>
        <taxon>Clostridia</taxon>
        <taxon>Lachnospirales</taxon>
        <taxon>Lachnospiraceae</taxon>
        <taxon>Parablautia</taxon>
    </lineage>
</organism>